<keyword evidence="10 20" id="KW-0547">Nucleotide-binding</keyword>
<keyword evidence="6 20" id="KW-0808">Transferase</keyword>
<dbReference type="SMART" id="SM00473">
    <property type="entry name" value="PAN_AP"/>
    <property type="match status" value="1"/>
</dbReference>
<keyword evidence="11 20" id="KW-0418">Kinase</keyword>
<evidence type="ECO:0000256" key="15">
    <source>
        <dbReference type="ARBA" id="ARBA00023157"/>
    </source>
</evidence>
<dbReference type="PANTHER" id="PTHR47974:SF19">
    <property type="entry name" value="RECEPTOR-LIKE SERINE_THREONINE-PROTEIN KINASE"/>
    <property type="match status" value="1"/>
</dbReference>
<evidence type="ECO:0000259" key="26">
    <source>
        <dbReference type="PROSITE" id="PS50948"/>
    </source>
</evidence>
<evidence type="ECO:0000256" key="1">
    <source>
        <dbReference type="ARBA" id="ARBA00004251"/>
    </source>
</evidence>
<dbReference type="InterPro" id="IPR017441">
    <property type="entry name" value="Protein_kinase_ATP_BS"/>
</dbReference>
<dbReference type="InterPro" id="IPR036426">
    <property type="entry name" value="Bulb-type_lectin_dom_sf"/>
</dbReference>
<dbReference type="InterPro" id="IPR003609">
    <property type="entry name" value="Pan_app"/>
</dbReference>
<dbReference type="SUPFAM" id="SSF56112">
    <property type="entry name" value="Protein kinase-like (PK-like)"/>
    <property type="match status" value="1"/>
</dbReference>
<evidence type="ECO:0000256" key="19">
    <source>
        <dbReference type="ARBA" id="ARBA00048679"/>
    </source>
</evidence>
<dbReference type="GO" id="GO:0030246">
    <property type="term" value="F:carbohydrate binding"/>
    <property type="evidence" value="ECO:0007669"/>
    <property type="project" value="UniProtKB-KW"/>
</dbReference>
<dbReference type="PROSITE" id="PS50927">
    <property type="entry name" value="BULB_LECTIN"/>
    <property type="match status" value="1"/>
</dbReference>
<dbReference type="AlphaFoldDB" id="A0A6I9QGN9"/>
<dbReference type="PROSITE" id="PS00108">
    <property type="entry name" value="PROTEIN_KINASE_ST"/>
    <property type="match status" value="1"/>
</dbReference>
<dbReference type="PROSITE" id="PS50948">
    <property type="entry name" value="PAN"/>
    <property type="match status" value="1"/>
</dbReference>
<dbReference type="Pfam" id="PF00069">
    <property type="entry name" value="Pkinase"/>
    <property type="match status" value="1"/>
</dbReference>
<dbReference type="InterPro" id="IPR011009">
    <property type="entry name" value="Kinase-like_dom_sf"/>
</dbReference>
<evidence type="ECO:0000256" key="22">
    <source>
        <dbReference type="SAM" id="Phobius"/>
    </source>
</evidence>
<feature type="domain" description="Apple" evidence="26">
    <location>
        <begin position="345"/>
        <end position="423"/>
    </location>
</feature>
<dbReference type="InterPro" id="IPR024171">
    <property type="entry name" value="SRK-like_kinase"/>
</dbReference>
<dbReference type="EC" id="2.7.11.1" evidence="20"/>
<evidence type="ECO:0000256" key="17">
    <source>
        <dbReference type="ARBA" id="ARBA00023180"/>
    </source>
</evidence>
<evidence type="ECO:0000313" key="28">
    <source>
        <dbReference type="RefSeq" id="XP_010909134.1"/>
    </source>
</evidence>
<keyword evidence="7 22" id="KW-0812">Transmembrane</keyword>
<evidence type="ECO:0000256" key="18">
    <source>
        <dbReference type="ARBA" id="ARBA00047899"/>
    </source>
</evidence>
<dbReference type="PIRSF" id="PIRSF000641">
    <property type="entry name" value="SRK"/>
    <property type="match status" value="1"/>
</dbReference>
<dbReference type="PANTHER" id="PTHR47974">
    <property type="entry name" value="OS07G0415500 PROTEIN"/>
    <property type="match status" value="1"/>
</dbReference>
<accession>A0A6I9QGN9</accession>
<dbReference type="RefSeq" id="XP_010909134.1">
    <property type="nucleotide sequence ID" value="XM_010910832.2"/>
</dbReference>
<comment type="subcellular location">
    <subcellularLocation>
        <location evidence="1">Cell membrane</location>
        <topology evidence="1">Single-pass type I membrane protein</topology>
    </subcellularLocation>
</comment>
<dbReference type="Gene3D" id="1.10.510.10">
    <property type="entry name" value="Transferase(Phosphotransferase) domain 1"/>
    <property type="match status" value="1"/>
</dbReference>
<name>A0A6I9QGN9_ELAGV</name>
<comment type="catalytic activity">
    <reaction evidence="18 20">
        <text>L-threonyl-[protein] + ATP = O-phospho-L-threonyl-[protein] + ADP + H(+)</text>
        <dbReference type="Rhea" id="RHEA:46608"/>
        <dbReference type="Rhea" id="RHEA-COMP:11060"/>
        <dbReference type="Rhea" id="RHEA-COMP:11605"/>
        <dbReference type="ChEBI" id="CHEBI:15378"/>
        <dbReference type="ChEBI" id="CHEBI:30013"/>
        <dbReference type="ChEBI" id="CHEBI:30616"/>
        <dbReference type="ChEBI" id="CHEBI:61977"/>
        <dbReference type="ChEBI" id="CHEBI:456216"/>
        <dbReference type="EC" id="2.7.11.1"/>
    </reaction>
</comment>
<dbReference type="Pfam" id="PF01453">
    <property type="entry name" value="B_lectin"/>
    <property type="match status" value="1"/>
</dbReference>
<protein>
    <recommendedName>
        <fullName evidence="20">Receptor-like serine/threonine-protein kinase</fullName>
        <ecNumber evidence="20">2.7.11.1</ecNumber>
    </recommendedName>
</protein>
<evidence type="ECO:0000256" key="5">
    <source>
        <dbReference type="ARBA" id="ARBA00022553"/>
    </source>
</evidence>
<feature type="transmembrane region" description="Helical" evidence="22">
    <location>
        <begin position="436"/>
        <end position="459"/>
    </location>
</feature>
<dbReference type="SUPFAM" id="SSF51110">
    <property type="entry name" value="alpha-D-mannose-specific plant lectins"/>
    <property type="match status" value="1"/>
</dbReference>
<keyword evidence="5" id="KW-0597">Phosphoprotein</keyword>
<comment type="catalytic activity">
    <reaction evidence="19 20">
        <text>L-seryl-[protein] + ATP = O-phospho-L-seryl-[protein] + ADP + H(+)</text>
        <dbReference type="Rhea" id="RHEA:17989"/>
        <dbReference type="Rhea" id="RHEA-COMP:9863"/>
        <dbReference type="Rhea" id="RHEA-COMP:11604"/>
        <dbReference type="ChEBI" id="CHEBI:15378"/>
        <dbReference type="ChEBI" id="CHEBI:29999"/>
        <dbReference type="ChEBI" id="CHEBI:30616"/>
        <dbReference type="ChEBI" id="CHEBI:83421"/>
        <dbReference type="ChEBI" id="CHEBI:456216"/>
        <dbReference type="EC" id="2.7.11.1"/>
    </reaction>
</comment>
<keyword evidence="2" id="KW-1003">Cell membrane</keyword>
<dbReference type="InterPro" id="IPR000858">
    <property type="entry name" value="S_locus_glycoprot_dom"/>
</dbReference>
<evidence type="ECO:0000256" key="12">
    <source>
        <dbReference type="ARBA" id="ARBA00022840"/>
    </source>
</evidence>
<dbReference type="FunFam" id="1.10.510.10:FF:000227">
    <property type="entry name" value="Serine/threonine-protein kinase"/>
    <property type="match status" value="1"/>
</dbReference>
<feature type="domain" description="Bulb-type lectin" evidence="25">
    <location>
        <begin position="31"/>
        <end position="154"/>
    </location>
</feature>
<evidence type="ECO:0000256" key="6">
    <source>
        <dbReference type="ARBA" id="ARBA00022679"/>
    </source>
</evidence>
<dbReference type="GO" id="GO:0051707">
    <property type="term" value="P:response to other organism"/>
    <property type="evidence" value="ECO:0007669"/>
    <property type="project" value="UniProtKB-ARBA"/>
</dbReference>
<dbReference type="CDD" id="cd14066">
    <property type="entry name" value="STKc_IRAK"/>
    <property type="match status" value="1"/>
</dbReference>
<feature type="chain" id="PRO_5026976944" description="Receptor-like serine/threonine-protein kinase" evidence="23">
    <location>
        <begin position="31"/>
        <end position="790"/>
    </location>
</feature>
<dbReference type="InterPro" id="IPR001480">
    <property type="entry name" value="Bulb-type_lectin_dom"/>
</dbReference>
<keyword evidence="3 20" id="KW-0723">Serine/threonine-protein kinase</keyword>
<reference evidence="28" key="1">
    <citation type="submission" date="2025-08" db="UniProtKB">
        <authorList>
            <consortium name="RefSeq"/>
        </authorList>
    </citation>
    <scope>IDENTIFICATION</scope>
</reference>
<dbReference type="SMART" id="SM00108">
    <property type="entry name" value="B_lectin"/>
    <property type="match status" value="1"/>
</dbReference>
<dbReference type="CDD" id="cd01098">
    <property type="entry name" value="PAN_AP_plant"/>
    <property type="match status" value="1"/>
</dbReference>
<dbReference type="Pfam" id="PF00954">
    <property type="entry name" value="S_locus_glycop"/>
    <property type="match status" value="1"/>
</dbReference>
<keyword evidence="16" id="KW-0675">Receptor</keyword>
<dbReference type="OrthoDB" id="643280at2759"/>
<evidence type="ECO:0000256" key="7">
    <source>
        <dbReference type="ARBA" id="ARBA00022692"/>
    </source>
</evidence>
<keyword evidence="8 23" id="KW-0732">Signal</keyword>
<keyword evidence="14 22" id="KW-0472">Membrane</keyword>
<keyword evidence="17" id="KW-0325">Glycoprotein</keyword>
<evidence type="ECO:0000256" key="23">
    <source>
        <dbReference type="SAM" id="SignalP"/>
    </source>
</evidence>
<proteinExistence type="inferred from homology"/>
<dbReference type="PROSITE" id="PS00107">
    <property type="entry name" value="PROTEIN_KINASE_ATP"/>
    <property type="match status" value="1"/>
</dbReference>
<dbReference type="Proteomes" id="UP000504607">
    <property type="component" value="Unplaced"/>
</dbReference>
<evidence type="ECO:0000256" key="11">
    <source>
        <dbReference type="ARBA" id="ARBA00022777"/>
    </source>
</evidence>
<feature type="binding site" evidence="21">
    <location>
        <position position="517"/>
    </location>
    <ligand>
        <name>ATP</name>
        <dbReference type="ChEBI" id="CHEBI:30616"/>
    </ligand>
</feature>
<evidence type="ECO:0000256" key="9">
    <source>
        <dbReference type="ARBA" id="ARBA00022734"/>
    </source>
</evidence>
<evidence type="ECO:0000256" key="8">
    <source>
        <dbReference type="ARBA" id="ARBA00022729"/>
    </source>
</evidence>
<sequence length="790" mass="88954">MNAKSMRNFSPLKLVLFLTLISVNTHLCFTTDTISPGQSLVANQTIVSKGGTFELGFFSPGESRNFYIGIWYKKIPKQTVIWVANREWPISNTSSSELKISEDGNLVLVSHSKIPIWSSKSRLPTLNSTIAVLLDTGNLVLRDQINSSLVAWQSFHHPTDTWVPESFIGMNKITGEYESLTSWKNAEDPAPGFFSDSIDPAGTNEYFLLWKGSQQYWRSGAWNGHYFNLIPVMKPLFKLIFINDKQWRGTTCTLYNRSIITRMVMDLTGQIKQFVWIESSQEWLMFWSQPSAQCDVYSLCGAFGICDQGSLPPCRCPHGFQPASPRNWSLNDWSRGCQRKTQLPCREDDQFFMMPNMQLPVNYQPLKVPSHEECKVACLNNCSCTAYAYTYSSGCLLWNGELQNLRQLYDGDGANTTLYLRLAASELMTSGRNNKAVYVVAAVAVVGVLIILVGLAWRYHRRRVTNSMKELEGSLVLFTYADLRRVTRNFSEKLGGGSFGSVYKGLLPDSTVVAVKKLEGLKQGEKQFRTEVSTLGSIQHVNLIRLHGFCSEGTKKLLVYEFMPNGSLDSYLFKNNCMILNWRTRYEIFLGIARGLAYLHEECIQCIIHCDVKPENILLDAQLCPKVADFGMAKLVGRDFSRVLTTMRGTIGYLAPEWISGLPITPKADVYSFGMMLFELISGRRNNDHPDVGEIGFFPVWAASRVVQGEFLSLVDAKLEDHVNMDELSRACKVARWCIQDSEAHRPSMGQVVSVLEGFIEVDMPPVPQGLQQLLPNQQSPVFFSGLTSV</sequence>
<feature type="domain" description="Protein kinase" evidence="24">
    <location>
        <begin position="488"/>
        <end position="760"/>
    </location>
</feature>
<dbReference type="Gene3D" id="3.30.200.20">
    <property type="entry name" value="Phosphorylase Kinase, domain 1"/>
    <property type="match status" value="1"/>
</dbReference>
<keyword evidence="27" id="KW-1185">Reference proteome</keyword>
<dbReference type="GO" id="GO:0048544">
    <property type="term" value="P:recognition of pollen"/>
    <property type="evidence" value="ECO:0007669"/>
    <property type="project" value="InterPro"/>
</dbReference>
<dbReference type="GO" id="GO:0005886">
    <property type="term" value="C:plasma membrane"/>
    <property type="evidence" value="ECO:0007669"/>
    <property type="project" value="UniProtKB-SubCell"/>
</dbReference>
<dbReference type="SUPFAM" id="SSF57414">
    <property type="entry name" value="Hairpin loop containing domain-like"/>
    <property type="match status" value="1"/>
</dbReference>
<keyword evidence="9" id="KW-0430">Lectin</keyword>
<dbReference type="Gene3D" id="2.90.10.10">
    <property type="entry name" value="Bulb-type lectin domain"/>
    <property type="match status" value="1"/>
</dbReference>
<gene>
    <name evidence="28" type="primary">LOC105035309</name>
</gene>
<evidence type="ECO:0000259" key="24">
    <source>
        <dbReference type="PROSITE" id="PS50011"/>
    </source>
</evidence>
<evidence type="ECO:0000256" key="14">
    <source>
        <dbReference type="ARBA" id="ARBA00023136"/>
    </source>
</evidence>
<keyword evidence="12 20" id="KW-0067">ATP-binding</keyword>
<dbReference type="PROSITE" id="PS50011">
    <property type="entry name" value="PROTEIN_KINASE_DOM"/>
    <property type="match status" value="1"/>
</dbReference>
<evidence type="ECO:0000256" key="3">
    <source>
        <dbReference type="ARBA" id="ARBA00022527"/>
    </source>
</evidence>
<dbReference type="FunFam" id="2.90.10.10:FF:000002">
    <property type="entry name" value="Serine/threonine-protein kinase"/>
    <property type="match status" value="1"/>
</dbReference>
<organism evidence="27 28">
    <name type="scientific">Elaeis guineensis var. tenera</name>
    <name type="common">Oil palm</name>
    <dbReference type="NCBI Taxonomy" id="51953"/>
    <lineage>
        <taxon>Eukaryota</taxon>
        <taxon>Viridiplantae</taxon>
        <taxon>Streptophyta</taxon>
        <taxon>Embryophyta</taxon>
        <taxon>Tracheophyta</taxon>
        <taxon>Spermatophyta</taxon>
        <taxon>Magnoliopsida</taxon>
        <taxon>Liliopsida</taxon>
        <taxon>Arecaceae</taxon>
        <taxon>Arecoideae</taxon>
        <taxon>Cocoseae</taxon>
        <taxon>Elaeidinae</taxon>
        <taxon>Elaeis</taxon>
    </lineage>
</organism>
<keyword evidence="13 22" id="KW-1133">Transmembrane helix</keyword>
<keyword evidence="15" id="KW-1015">Disulfide bond</keyword>
<evidence type="ECO:0000256" key="21">
    <source>
        <dbReference type="PROSITE-ProRule" id="PRU10141"/>
    </source>
</evidence>
<evidence type="ECO:0000256" key="20">
    <source>
        <dbReference type="PIRNR" id="PIRNR000641"/>
    </source>
</evidence>
<dbReference type="InterPro" id="IPR000719">
    <property type="entry name" value="Prot_kinase_dom"/>
</dbReference>
<dbReference type="CDD" id="cd00028">
    <property type="entry name" value="B_lectin"/>
    <property type="match status" value="1"/>
</dbReference>
<evidence type="ECO:0000313" key="27">
    <source>
        <dbReference type="Proteomes" id="UP000504607"/>
    </source>
</evidence>
<evidence type="ECO:0000256" key="10">
    <source>
        <dbReference type="ARBA" id="ARBA00022741"/>
    </source>
</evidence>
<dbReference type="GO" id="GO:0004674">
    <property type="term" value="F:protein serine/threonine kinase activity"/>
    <property type="evidence" value="ECO:0007669"/>
    <property type="project" value="UniProtKB-KW"/>
</dbReference>
<evidence type="ECO:0000256" key="13">
    <source>
        <dbReference type="ARBA" id="ARBA00022989"/>
    </source>
</evidence>
<evidence type="ECO:0000256" key="2">
    <source>
        <dbReference type="ARBA" id="ARBA00022475"/>
    </source>
</evidence>
<dbReference type="SMART" id="SM00220">
    <property type="entry name" value="S_TKc"/>
    <property type="match status" value="1"/>
</dbReference>
<feature type="signal peptide" evidence="23">
    <location>
        <begin position="1"/>
        <end position="30"/>
    </location>
</feature>
<dbReference type="Pfam" id="PF08276">
    <property type="entry name" value="PAN_2"/>
    <property type="match status" value="1"/>
</dbReference>
<keyword evidence="4" id="KW-0245">EGF-like domain</keyword>
<dbReference type="InterPro" id="IPR008271">
    <property type="entry name" value="Ser/Thr_kinase_AS"/>
</dbReference>
<dbReference type="GO" id="GO:0005524">
    <property type="term" value="F:ATP binding"/>
    <property type="evidence" value="ECO:0007669"/>
    <property type="project" value="UniProtKB-UniRule"/>
</dbReference>
<evidence type="ECO:0000256" key="4">
    <source>
        <dbReference type="ARBA" id="ARBA00022536"/>
    </source>
</evidence>
<comment type="similarity">
    <text evidence="20">Belongs to the protein kinase superfamily. Ser/Thr protein kinase family.</text>
</comment>
<evidence type="ECO:0000256" key="16">
    <source>
        <dbReference type="ARBA" id="ARBA00023170"/>
    </source>
</evidence>
<dbReference type="InParanoid" id="A0A6I9QGN9"/>
<dbReference type="FunFam" id="3.30.200.20:FF:000370">
    <property type="entry name" value="Receptor-like protein kinase 4"/>
    <property type="match status" value="1"/>
</dbReference>
<evidence type="ECO:0000259" key="25">
    <source>
        <dbReference type="PROSITE" id="PS50927"/>
    </source>
</evidence>